<evidence type="ECO:0000259" key="6">
    <source>
        <dbReference type="Pfam" id="PF03404"/>
    </source>
</evidence>
<dbReference type="GO" id="GO:0030151">
    <property type="term" value="F:molybdenum ion binding"/>
    <property type="evidence" value="ECO:0007669"/>
    <property type="project" value="InterPro"/>
</dbReference>
<accession>W4LZ76</accession>
<feature type="domain" description="Oxidoreductase molybdopterin-binding" evidence="5">
    <location>
        <begin position="50"/>
        <end position="230"/>
    </location>
</feature>
<evidence type="ECO:0000256" key="4">
    <source>
        <dbReference type="ARBA" id="ARBA00023002"/>
    </source>
</evidence>
<keyword evidence="2" id="KW-0500">Molybdenum</keyword>
<name>W4LZ76_9BACT</name>
<reference evidence="7 8" key="1">
    <citation type="journal article" date="2014" name="Nature">
        <title>An environmental bacterial taxon with a large and distinct metabolic repertoire.</title>
        <authorList>
            <person name="Wilson M.C."/>
            <person name="Mori T."/>
            <person name="Ruckert C."/>
            <person name="Uria A.R."/>
            <person name="Helf M.J."/>
            <person name="Takada K."/>
            <person name="Gernert C."/>
            <person name="Steffens U.A."/>
            <person name="Heycke N."/>
            <person name="Schmitt S."/>
            <person name="Rinke C."/>
            <person name="Helfrich E.J."/>
            <person name="Brachmann A.O."/>
            <person name="Gurgui C."/>
            <person name="Wakimoto T."/>
            <person name="Kracht M."/>
            <person name="Crusemann M."/>
            <person name="Hentschel U."/>
            <person name="Abe I."/>
            <person name="Matsunaga S."/>
            <person name="Kalinowski J."/>
            <person name="Takeyama H."/>
            <person name="Piel J."/>
        </authorList>
    </citation>
    <scope>NUCLEOTIDE SEQUENCE [LARGE SCALE GENOMIC DNA]</scope>
    <source>
        <strain evidence="8">TSY2</strain>
    </source>
</reference>
<dbReference type="InterPro" id="IPR000572">
    <property type="entry name" value="OxRdtase_Mopterin-bd_dom"/>
</dbReference>
<dbReference type="PANTHER" id="PTHR19372">
    <property type="entry name" value="SULFITE REDUCTASE"/>
    <property type="match status" value="1"/>
</dbReference>
<dbReference type="PANTHER" id="PTHR19372:SF7">
    <property type="entry name" value="SULFITE OXIDASE, MITOCHONDRIAL"/>
    <property type="match status" value="1"/>
</dbReference>
<dbReference type="PRINTS" id="PR00407">
    <property type="entry name" value="EUMOPTERIN"/>
</dbReference>
<evidence type="ECO:0000256" key="3">
    <source>
        <dbReference type="ARBA" id="ARBA00022723"/>
    </source>
</evidence>
<dbReference type="GO" id="GO:0006790">
    <property type="term" value="P:sulfur compound metabolic process"/>
    <property type="evidence" value="ECO:0007669"/>
    <property type="project" value="TreeGrafter"/>
</dbReference>
<dbReference type="SUPFAM" id="SSF81296">
    <property type="entry name" value="E set domains"/>
    <property type="match status" value="1"/>
</dbReference>
<evidence type="ECO:0000313" key="7">
    <source>
        <dbReference type="EMBL" id="ETX02682.1"/>
    </source>
</evidence>
<dbReference type="HOGENOM" id="CLU_003827_5_5_7"/>
<dbReference type="Gene3D" id="3.90.420.10">
    <property type="entry name" value="Oxidoreductase, molybdopterin-binding domain"/>
    <property type="match status" value="1"/>
</dbReference>
<dbReference type="GO" id="GO:0008482">
    <property type="term" value="F:sulfite oxidase activity"/>
    <property type="evidence" value="ECO:0007669"/>
    <property type="project" value="TreeGrafter"/>
</dbReference>
<dbReference type="InterPro" id="IPR008335">
    <property type="entry name" value="Mopterin_OxRdtase_euk"/>
</dbReference>
<keyword evidence="4" id="KW-0560">Oxidoreductase</keyword>
<evidence type="ECO:0000256" key="2">
    <source>
        <dbReference type="ARBA" id="ARBA00022505"/>
    </source>
</evidence>
<dbReference type="Pfam" id="PF03404">
    <property type="entry name" value="Mo-co_dimer"/>
    <property type="match status" value="1"/>
</dbReference>
<dbReference type="CDD" id="cd02110">
    <property type="entry name" value="SO_family_Moco_dimer"/>
    <property type="match status" value="1"/>
</dbReference>
<keyword evidence="3" id="KW-0479">Metal-binding</keyword>
<proteinExistence type="predicted"/>
<gene>
    <name evidence="7" type="ORF">ETSY2_35065</name>
</gene>
<dbReference type="InterPro" id="IPR014756">
    <property type="entry name" value="Ig_E-set"/>
</dbReference>
<dbReference type="GO" id="GO:0020037">
    <property type="term" value="F:heme binding"/>
    <property type="evidence" value="ECO:0007669"/>
    <property type="project" value="TreeGrafter"/>
</dbReference>
<organism evidence="7 8">
    <name type="scientific">Candidatus Entotheonella gemina</name>
    <dbReference type="NCBI Taxonomy" id="1429439"/>
    <lineage>
        <taxon>Bacteria</taxon>
        <taxon>Pseudomonadati</taxon>
        <taxon>Nitrospinota/Tectimicrobiota group</taxon>
        <taxon>Candidatus Tectimicrobiota</taxon>
        <taxon>Candidatus Entotheonellia</taxon>
        <taxon>Candidatus Entotheonellales</taxon>
        <taxon>Candidatus Entotheonellaceae</taxon>
        <taxon>Candidatus Entotheonella</taxon>
    </lineage>
</organism>
<protein>
    <recommendedName>
        <fullName evidence="9">Sulfite oxidase</fullName>
    </recommendedName>
</protein>
<dbReference type="InterPro" id="IPR005066">
    <property type="entry name" value="MoCF_OxRdtse_dimer"/>
</dbReference>
<feature type="domain" description="Moybdenum cofactor oxidoreductase dimerisation" evidence="6">
    <location>
        <begin position="251"/>
        <end position="363"/>
    </location>
</feature>
<evidence type="ECO:0008006" key="9">
    <source>
        <dbReference type="Google" id="ProtNLM"/>
    </source>
</evidence>
<dbReference type="Pfam" id="PF00174">
    <property type="entry name" value="Oxidored_molyb"/>
    <property type="match status" value="1"/>
</dbReference>
<evidence type="ECO:0000256" key="1">
    <source>
        <dbReference type="ARBA" id="ARBA00001924"/>
    </source>
</evidence>
<evidence type="ECO:0000313" key="8">
    <source>
        <dbReference type="Proteomes" id="UP000019140"/>
    </source>
</evidence>
<dbReference type="Gene3D" id="2.60.40.650">
    <property type="match status" value="1"/>
</dbReference>
<dbReference type="Proteomes" id="UP000019140">
    <property type="component" value="Unassembled WGS sequence"/>
</dbReference>
<dbReference type="EMBL" id="AZHX01001501">
    <property type="protein sequence ID" value="ETX02682.1"/>
    <property type="molecule type" value="Genomic_DNA"/>
</dbReference>
<dbReference type="SUPFAM" id="SSF56524">
    <property type="entry name" value="Oxidoreductase molybdopterin-binding domain"/>
    <property type="match status" value="1"/>
</dbReference>
<comment type="caution">
    <text evidence="7">The sequence shown here is derived from an EMBL/GenBank/DDBJ whole genome shotgun (WGS) entry which is preliminary data.</text>
</comment>
<evidence type="ECO:0000259" key="5">
    <source>
        <dbReference type="Pfam" id="PF00174"/>
    </source>
</evidence>
<sequence>MAIAPIGTQVEPQLIPTNAGLRTYATPPQALQENIVPNDLFYVRNHWKDCPVIDVDTYRLKVDGEVERPLSLSYEDLKRLPQKRFQATFECCGNSPVPEYYTKALRISSVMEQIKGHGIMGNAEWAGVSLKDVLEQAGVKSTAIEVMFEGADHGPDEVVGDPAEVTYERSLPLSKALHPDTILAYEMNGEPLPLNHGFPLRLLVAGWYGMNSVKWLVGIHVLDRKFDGFYMTQRYMTMNKPGNPEPYRYYTKLQVKSIITNPVPGEILSTSGYTLAGAAWSGEEDIEKVEISMDGGQTWSLVDTLHPRSGYSWSRWEHRWHPPAAGTYTLMCRATNAKGETQPMEFPNPWDGRGYGNNMVFPFDVVVRNQ</sequence>
<dbReference type="AlphaFoldDB" id="W4LZ76"/>
<dbReference type="InterPro" id="IPR036374">
    <property type="entry name" value="OxRdtase_Mopterin-bd_sf"/>
</dbReference>
<keyword evidence="8" id="KW-1185">Reference proteome</keyword>
<dbReference type="GO" id="GO:0043546">
    <property type="term" value="F:molybdopterin cofactor binding"/>
    <property type="evidence" value="ECO:0007669"/>
    <property type="project" value="TreeGrafter"/>
</dbReference>
<comment type="cofactor">
    <cofactor evidence="1">
        <name>Mo-molybdopterin</name>
        <dbReference type="ChEBI" id="CHEBI:71302"/>
    </cofactor>
</comment>